<reference evidence="12" key="1">
    <citation type="journal article" date="2023" name="Insect Mol. Biol.">
        <title>Genome sequencing provides insights into the evolution of gene families encoding plant cell wall-degrading enzymes in longhorned beetles.</title>
        <authorList>
            <person name="Shin N.R."/>
            <person name="Okamura Y."/>
            <person name="Kirsch R."/>
            <person name="Pauchet Y."/>
        </authorList>
    </citation>
    <scope>NUCLEOTIDE SEQUENCE</scope>
    <source>
        <strain evidence="12">RBIC_L_NR</strain>
    </source>
</reference>
<dbReference type="InterPro" id="IPR011051">
    <property type="entry name" value="RmlC_Cupin_sf"/>
</dbReference>
<feature type="binding site" evidence="11">
    <location>
        <position position="128"/>
    </location>
    <ligand>
        <name>Fe(2+)</name>
        <dbReference type="ChEBI" id="CHEBI:29033"/>
        <note>for iron-dependent acireductone dioxygenase activity</note>
    </ligand>
</feature>
<dbReference type="EC" id="1.13.11.54" evidence="11"/>
<feature type="binding site" evidence="11">
    <location>
        <position position="83"/>
    </location>
    <ligand>
        <name>Fe(2+)</name>
        <dbReference type="ChEBI" id="CHEBI:29033"/>
        <note>for iron-dependent acireductone dioxygenase activity</note>
    </ligand>
</feature>
<evidence type="ECO:0000256" key="1">
    <source>
        <dbReference type="ARBA" id="ARBA00000428"/>
    </source>
</evidence>
<dbReference type="InterPro" id="IPR027496">
    <property type="entry name" value="ARD_euk"/>
</dbReference>
<dbReference type="HAMAP" id="MF_03154">
    <property type="entry name" value="Salvage_MtnD_euk"/>
    <property type="match status" value="1"/>
</dbReference>
<evidence type="ECO:0000256" key="7">
    <source>
        <dbReference type="ARBA" id="ARBA00023002"/>
    </source>
</evidence>
<evidence type="ECO:0000256" key="3">
    <source>
        <dbReference type="ARBA" id="ARBA00022596"/>
    </source>
</evidence>
<dbReference type="PANTHER" id="PTHR23418">
    <property type="entry name" value="ACIREDUCTONE DIOXYGENASE"/>
    <property type="match status" value="1"/>
</dbReference>
<feature type="binding site" evidence="11">
    <location>
        <position position="85"/>
    </location>
    <ligand>
        <name>Fe(2+)</name>
        <dbReference type="ChEBI" id="CHEBI:29033"/>
        <note>for iron-dependent acireductone dioxygenase activity</note>
    </ligand>
</feature>
<comment type="similarity">
    <text evidence="11">Belongs to the acireductone dioxygenase (ARD) family.</text>
</comment>
<feature type="binding site" evidence="11">
    <location>
        <position position="83"/>
    </location>
    <ligand>
        <name>Ni(2+)</name>
        <dbReference type="ChEBI" id="CHEBI:49786"/>
        <note>for nickel-dependent acireductone dioxygenase activity</note>
    </ligand>
</feature>
<dbReference type="GO" id="GO:0019509">
    <property type="term" value="P:L-methionine salvage from methylthioadenosine"/>
    <property type="evidence" value="ECO:0007669"/>
    <property type="project" value="UniProtKB-UniRule"/>
</dbReference>
<dbReference type="SUPFAM" id="SSF51182">
    <property type="entry name" value="RmlC-like cupins"/>
    <property type="match status" value="1"/>
</dbReference>
<evidence type="ECO:0000256" key="9">
    <source>
        <dbReference type="ARBA" id="ARBA00023167"/>
    </source>
</evidence>
<comment type="cofactor">
    <cofactor evidence="11">
        <name>Fe(2+)</name>
        <dbReference type="ChEBI" id="CHEBI:29033"/>
    </cofactor>
    <cofactor evidence="11">
        <name>Ni(2+)</name>
        <dbReference type="ChEBI" id="CHEBI:49786"/>
    </cofactor>
    <text evidence="11">Binds either 1 Fe or Ni cation per monomer. Iron-binding promotes an acireductone dioxygenase reaction producing 2-keto-4-methylthiobutyrate, while nickel-binding promotes an acireductone dioxygenase reaction producing 3-(methylsulfanyl)propanoate.</text>
</comment>
<keyword evidence="9 11" id="KW-0486">Methionine biosynthesis</keyword>
<dbReference type="Gene3D" id="2.60.120.10">
    <property type="entry name" value="Jelly Rolls"/>
    <property type="match status" value="1"/>
</dbReference>
<comment type="catalytic activity">
    <reaction evidence="1 11">
        <text>1,2-dihydroxy-5-(methylsulfanyl)pent-1-en-3-one + O2 = 4-methylsulfanyl-2-oxobutanoate + formate + 2 H(+)</text>
        <dbReference type="Rhea" id="RHEA:24504"/>
        <dbReference type="ChEBI" id="CHEBI:15378"/>
        <dbReference type="ChEBI" id="CHEBI:15379"/>
        <dbReference type="ChEBI" id="CHEBI:15740"/>
        <dbReference type="ChEBI" id="CHEBI:16723"/>
        <dbReference type="ChEBI" id="CHEBI:49252"/>
        <dbReference type="EC" id="1.13.11.54"/>
    </reaction>
</comment>
<evidence type="ECO:0000256" key="10">
    <source>
        <dbReference type="ARBA" id="ARBA00023242"/>
    </source>
</evidence>
<keyword evidence="7 11" id="KW-0560">Oxidoreductase</keyword>
<organism evidence="12 13">
    <name type="scientific">Rhamnusium bicolor</name>
    <dbReference type="NCBI Taxonomy" id="1586634"/>
    <lineage>
        <taxon>Eukaryota</taxon>
        <taxon>Metazoa</taxon>
        <taxon>Ecdysozoa</taxon>
        <taxon>Arthropoda</taxon>
        <taxon>Hexapoda</taxon>
        <taxon>Insecta</taxon>
        <taxon>Pterygota</taxon>
        <taxon>Neoptera</taxon>
        <taxon>Endopterygota</taxon>
        <taxon>Coleoptera</taxon>
        <taxon>Polyphaga</taxon>
        <taxon>Cucujiformia</taxon>
        <taxon>Chrysomeloidea</taxon>
        <taxon>Cerambycidae</taxon>
        <taxon>Lepturinae</taxon>
        <taxon>Rhagiini</taxon>
        <taxon>Rhamnusium</taxon>
    </lineage>
</organism>
<dbReference type="GO" id="GO:0010309">
    <property type="term" value="F:acireductone dioxygenase [iron(II)-requiring] activity"/>
    <property type="evidence" value="ECO:0007669"/>
    <property type="project" value="UniProtKB-UniRule"/>
</dbReference>
<gene>
    <name evidence="12" type="ORF">NQ314_012587</name>
</gene>
<sequence>MVRAWYMDEEILFPKNEHHRIPPKFITLEELYQTSGVEYFQIDSESYERDGTLKQLIEERGNNVQQIVENPDEEQLKKHFTEHFHSDDEFRLALEGCGYFDIRDKYDEWIRIEVLPGDLLVIPAGCYHRFMLDNRDVYKGLRILKDTVYQAHARPSDGMNCRKEYIRKLYNGAFDEPREKIALA</sequence>
<dbReference type="GO" id="GO:0016151">
    <property type="term" value="F:nickel cation binding"/>
    <property type="evidence" value="ECO:0007669"/>
    <property type="project" value="UniProtKB-UniRule"/>
</dbReference>
<evidence type="ECO:0000256" key="5">
    <source>
        <dbReference type="ARBA" id="ARBA00022723"/>
    </source>
</evidence>
<dbReference type="Proteomes" id="UP001162156">
    <property type="component" value="Unassembled WGS sequence"/>
</dbReference>
<feature type="binding site" evidence="11">
    <location>
        <position position="128"/>
    </location>
    <ligand>
        <name>Ni(2+)</name>
        <dbReference type="ChEBI" id="CHEBI:49786"/>
        <note>for nickel-dependent acireductone dioxygenase activity</note>
    </ligand>
</feature>
<proteinExistence type="inferred from homology"/>
<dbReference type="InterPro" id="IPR004313">
    <property type="entry name" value="ARD"/>
</dbReference>
<dbReference type="GO" id="GO:0005506">
    <property type="term" value="F:iron ion binding"/>
    <property type="evidence" value="ECO:0007669"/>
    <property type="project" value="UniProtKB-UniRule"/>
</dbReference>
<dbReference type="GO" id="GO:0005737">
    <property type="term" value="C:cytoplasm"/>
    <property type="evidence" value="ECO:0007669"/>
    <property type="project" value="UniProtKB-SubCell"/>
</dbReference>
<comment type="function">
    <text evidence="11">Catalyzes 2 different reactions between oxygen and the acireductone 1,2-dihydroxy-3-keto-5-methylthiopentene (DHK-MTPene) depending upon the metal bound in the active site. Fe-containing acireductone dioxygenase (Fe-ARD) produces formate and 2-keto-4-methylthiobutyrate (KMTB), the alpha-ketoacid precursor of methionine in the methionine recycle pathway. Ni-containing acireductone dioxygenase (Ni-ARD) produces methylthiopropionate, carbon monoxide and formate, and does not lie on the methionine recycle pathway.</text>
</comment>
<keyword evidence="13" id="KW-1185">Reference proteome</keyword>
<dbReference type="CDD" id="cd02232">
    <property type="entry name" value="cupin_ARD"/>
    <property type="match status" value="1"/>
</dbReference>
<evidence type="ECO:0000313" key="13">
    <source>
        <dbReference type="Proteomes" id="UP001162156"/>
    </source>
</evidence>
<dbReference type="GO" id="GO:0010308">
    <property type="term" value="F:acireductone dioxygenase (Ni2+-requiring) activity"/>
    <property type="evidence" value="ECO:0007669"/>
    <property type="project" value="UniProtKB-UniRule"/>
</dbReference>
<dbReference type="EMBL" id="JANEYF010003497">
    <property type="protein sequence ID" value="KAJ8935919.1"/>
    <property type="molecule type" value="Genomic_DNA"/>
</dbReference>
<dbReference type="AlphaFoldDB" id="A0AAV8XBF4"/>
<keyword evidence="10 11" id="KW-0539">Nucleus</keyword>
<keyword evidence="6 11" id="KW-0223">Dioxygenase</keyword>
<feature type="binding site" evidence="11">
    <location>
        <position position="85"/>
    </location>
    <ligand>
        <name>Ni(2+)</name>
        <dbReference type="ChEBI" id="CHEBI:49786"/>
        <note>for nickel-dependent acireductone dioxygenase activity</note>
    </ligand>
</feature>
<keyword evidence="2 11" id="KW-0963">Cytoplasm</keyword>
<evidence type="ECO:0000256" key="11">
    <source>
        <dbReference type="HAMAP-Rule" id="MF_03154"/>
    </source>
</evidence>
<keyword evidence="8 11" id="KW-0408">Iron</keyword>
<evidence type="ECO:0000256" key="2">
    <source>
        <dbReference type="ARBA" id="ARBA00022490"/>
    </source>
</evidence>
<keyword evidence="3 11" id="KW-0533">Nickel</keyword>
<evidence type="ECO:0000256" key="6">
    <source>
        <dbReference type="ARBA" id="ARBA00022964"/>
    </source>
</evidence>
<evidence type="ECO:0000256" key="8">
    <source>
        <dbReference type="ARBA" id="ARBA00023004"/>
    </source>
</evidence>
<keyword evidence="4 11" id="KW-0028">Amino-acid biosynthesis</keyword>
<dbReference type="Pfam" id="PF03079">
    <property type="entry name" value="ARD"/>
    <property type="match status" value="1"/>
</dbReference>
<comment type="catalytic activity">
    <reaction evidence="11">
        <text>1,2-dihydroxy-5-(methylsulfanyl)pent-1-en-3-one + O2 = 3-(methylsulfanyl)propanoate + CO + formate + 2 H(+)</text>
        <dbReference type="Rhea" id="RHEA:14161"/>
        <dbReference type="ChEBI" id="CHEBI:15378"/>
        <dbReference type="ChEBI" id="CHEBI:15379"/>
        <dbReference type="ChEBI" id="CHEBI:15740"/>
        <dbReference type="ChEBI" id="CHEBI:17245"/>
        <dbReference type="ChEBI" id="CHEBI:49016"/>
        <dbReference type="ChEBI" id="CHEBI:49252"/>
        <dbReference type="EC" id="1.13.11.53"/>
    </reaction>
</comment>
<evidence type="ECO:0000256" key="4">
    <source>
        <dbReference type="ARBA" id="ARBA00022605"/>
    </source>
</evidence>
<dbReference type="EC" id="1.13.11.53" evidence="11"/>
<keyword evidence="5 11" id="KW-0479">Metal-binding</keyword>
<comment type="caution">
    <text evidence="12">The sequence shown here is derived from an EMBL/GenBank/DDBJ whole genome shotgun (WGS) entry which is preliminary data.</text>
</comment>
<accession>A0AAV8XBF4</accession>
<comment type="pathway">
    <text evidence="11">Amino-acid biosynthesis; L-methionine biosynthesis via salvage pathway; L-methionine from S-methyl-5-thio-alpha-D-ribose 1-phosphate: step 5/6.</text>
</comment>
<evidence type="ECO:0000313" key="12">
    <source>
        <dbReference type="EMBL" id="KAJ8935919.1"/>
    </source>
</evidence>
<dbReference type="GO" id="GO:0005634">
    <property type="term" value="C:nucleus"/>
    <property type="evidence" value="ECO:0007669"/>
    <property type="project" value="UniProtKB-SubCell"/>
</dbReference>
<name>A0AAV8XBF4_9CUCU</name>
<comment type="subcellular location">
    <subcellularLocation>
        <location evidence="11">Cytoplasm</location>
    </subcellularLocation>
    <subcellularLocation>
        <location evidence="11">Nucleus</location>
    </subcellularLocation>
</comment>
<protein>
    <recommendedName>
        <fullName evidence="11">Acireductone dioxygenase</fullName>
    </recommendedName>
    <alternativeName>
        <fullName evidence="11">Acireductone dioxygenase (Fe(2+)-requiring)</fullName>
        <shortName evidence="11">ARD'</shortName>
        <shortName evidence="11">Fe-ARD</shortName>
        <ecNumber evidence="11">1.13.11.54</ecNumber>
    </alternativeName>
    <alternativeName>
        <fullName evidence="11">Acireductone dioxygenase (Ni(2+)-requiring)</fullName>
        <shortName evidence="11">ARD</shortName>
        <shortName evidence="11">Ni-ARD</shortName>
        <ecNumber evidence="11">1.13.11.53</ecNumber>
    </alternativeName>
</protein>
<dbReference type="PANTHER" id="PTHR23418:SF0">
    <property type="entry name" value="ACIREDUCTONE DIOXYGENASE"/>
    <property type="match status" value="1"/>
</dbReference>
<dbReference type="InterPro" id="IPR014710">
    <property type="entry name" value="RmlC-like_jellyroll"/>
</dbReference>
<feature type="binding site" evidence="11">
    <location>
        <position position="89"/>
    </location>
    <ligand>
        <name>Fe(2+)</name>
        <dbReference type="ChEBI" id="CHEBI:29033"/>
        <note>for iron-dependent acireductone dioxygenase activity</note>
    </ligand>
</feature>
<feature type="binding site" evidence="11">
    <location>
        <position position="89"/>
    </location>
    <ligand>
        <name>Ni(2+)</name>
        <dbReference type="ChEBI" id="CHEBI:49786"/>
        <note>for nickel-dependent acireductone dioxygenase activity</note>
    </ligand>
</feature>